<sequence length="101" mass="12280">MMQAHQQHPHNHQAQQFNRRHLHHSFFRLCQVRILALICFIFLVLWQVGIYGPVHLRSRLLRVNRHSIGRSRMRDRTRRHQRALLSTNPYHLTGFKHLRHG</sequence>
<name>A0ABR0Q408_GOSAR</name>
<reference evidence="2 3" key="1">
    <citation type="submission" date="2023-03" db="EMBL/GenBank/DDBJ databases">
        <title>WGS of Gossypium arboreum.</title>
        <authorList>
            <person name="Yu D."/>
        </authorList>
    </citation>
    <scope>NUCLEOTIDE SEQUENCE [LARGE SCALE GENOMIC DNA]</scope>
    <source>
        <tissue evidence="2">Leaf</tissue>
    </source>
</reference>
<keyword evidence="3" id="KW-1185">Reference proteome</keyword>
<keyword evidence="1" id="KW-0472">Membrane</keyword>
<feature type="transmembrane region" description="Helical" evidence="1">
    <location>
        <begin position="34"/>
        <end position="54"/>
    </location>
</feature>
<keyword evidence="1" id="KW-1133">Transmembrane helix</keyword>
<gene>
    <name evidence="2" type="ORF">PVK06_017788</name>
</gene>
<dbReference type="Proteomes" id="UP001358586">
    <property type="component" value="Chromosome 5"/>
</dbReference>
<accession>A0ABR0Q408</accession>
<dbReference type="EMBL" id="JARKNE010000005">
    <property type="protein sequence ID" value="KAK5833922.1"/>
    <property type="molecule type" value="Genomic_DNA"/>
</dbReference>
<evidence type="ECO:0000256" key="1">
    <source>
        <dbReference type="SAM" id="Phobius"/>
    </source>
</evidence>
<comment type="caution">
    <text evidence="2">The sequence shown here is derived from an EMBL/GenBank/DDBJ whole genome shotgun (WGS) entry which is preliminary data.</text>
</comment>
<evidence type="ECO:0000313" key="2">
    <source>
        <dbReference type="EMBL" id="KAK5833922.1"/>
    </source>
</evidence>
<keyword evidence="1" id="KW-0812">Transmembrane</keyword>
<protein>
    <submittedName>
        <fullName evidence="2">Uncharacterized protein</fullName>
    </submittedName>
</protein>
<organism evidence="2 3">
    <name type="scientific">Gossypium arboreum</name>
    <name type="common">Tree cotton</name>
    <name type="synonym">Gossypium nanking</name>
    <dbReference type="NCBI Taxonomy" id="29729"/>
    <lineage>
        <taxon>Eukaryota</taxon>
        <taxon>Viridiplantae</taxon>
        <taxon>Streptophyta</taxon>
        <taxon>Embryophyta</taxon>
        <taxon>Tracheophyta</taxon>
        <taxon>Spermatophyta</taxon>
        <taxon>Magnoliopsida</taxon>
        <taxon>eudicotyledons</taxon>
        <taxon>Gunneridae</taxon>
        <taxon>Pentapetalae</taxon>
        <taxon>rosids</taxon>
        <taxon>malvids</taxon>
        <taxon>Malvales</taxon>
        <taxon>Malvaceae</taxon>
        <taxon>Malvoideae</taxon>
        <taxon>Gossypium</taxon>
    </lineage>
</organism>
<evidence type="ECO:0000313" key="3">
    <source>
        <dbReference type="Proteomes" id="UP001358586"/>
    </source>
</evidence>
<proteinExistence type="predicted"/>